<feature type="transmembrane region" description="Helical" evidence="5">
    <location>
        <begin position="132"/>
        <end position="153"/>
    </location>
</feature>
<organism evidence="7">
    <name type="scientific">uncultured Thermoleophilia bacterium</name>
    <dbReference type="NCBI Taxonomy" id="1497501"/>
    <lineage>
        <taxon>Bacteria</taxon>
        <taxon>Bacillati</taxon>
        <taxon>Actinomycetota</taxon>
        <taxon>Thermoleophilia</taxon>
        <taxon>environmental samples</taxon>
    </lineage>
</organism>
<feature type="transmembrane region" description="Helical" evidence="5">
    <location>
        <begin position="43"/>
        <end position="61"/>
    </location>
</feature>
<name>A0A6J4U8C7_9ACTN</name>
<evidence type="ECO:0000256" key="5">
    <source>
        <dbReference type="SAM" id="Phobius"/>
    </source>
</evidence>
<dbReference type="InterPro" id="IPR052952">
    <property type="entry name" value="MFS-Transporter"/>
</dbReference>
<reference evidence="7" key="1">
    <citation type="submission" date="2020-02" db="EMBL/GenBank/DDBJ databases">
        <authorList>
            <person name="Meier V. D."/>
        </authorList>
    </citation>
    <scope>NUCLEOTIDE SEQUENCE</scope>
    <source>
        <strain evidence="7">AVDCRST_MAG79</strain>
    </source>
</reference>
<dbReference type="Gene3D" id="1.20.1250.20">
    <property type="entry name" value="MFS general substrate transporter like domains"/>
    <property type="match status" value="2"/>
</dbReference>
<evidence type="ECO:0000256" key="4">
    <source>
        <dbReference type="ARBA" id="ARBA00023136"/>
    </source>
</evidence>
<feature type="transmembrane region" description="Helical" evidence="5">
    <location>
        <begin position="97"/>
        <end position="120"/>
    </location>
</feature>
<dbReference type="AlphaFoldDB" id="A0A6J4U8C7"/>
<evidence type="ECO:0000256" key="3">
    <source>
        <dbReference type="ARBA" id="ARBA00022989"/>
    </source>
</evidence>
<evidence type="ECO:0000259" key="6">
    <source>
        <dbReference type="PROSITE" id="PS50850"/>
    </source>
</evidence>
<accession>A0A6J4U8C7</accession>
<proteinExistence type="predicted"/>
<feature type="transmembrane region" description="Helical" evidence="5">
    <location>
        <begin position="330"/>
        <end position="352"/>
    </location>
</feature>
<feature type="transmembrane region" description="Helical" evidence="5">
    <location>
        <begin position="295"/>
        <end position="318"/>
    </location>
</feature>
<evidence type="ECO:0000256" key="1">
    <source>
        <dbReference type="ARBA" id="ARBA00004651"/>
    </source>
</evidence>
<dbReference type="GO" id="GO:0005886">
    <property type="term" value="C:plasma membrane"/>
    <property type="evidence" value="ECO:0007669"/>
    <property type="project" value="UniProtKB-SubCell"/>
</dbReference>
<feature type="transmembrane region" description="Helical" evidence="5">
    <location>
        <begin position="239"/>
        <end position="258"/>
    </location>
</feature>
<dbReference type="PANTHER" id="PTHR23527:SF1">
    <property type="entry name" value="BLL3282 PROTEIN"/>
    <property type="match status" value="1"/>
</dbReference>
<feature type="domain" description="Major facilitator superfamily (MFS) profile" evidence="6">
    <location>
        <begin position="3"/>
        <end position="384"/>
    </location>
</feature>
<protein>
    <recommendedName>
        <fullName evidence="6">Major facilitator superfamily (MFS) profile domain-containing protein</fullName>
    </recommendedName>
</protein>
<dbReference type="InterPro" id="IPR020846">
    <property type="entry name" value="MFS_dom"/>
</dbReference>
<feature type="transmembrane region" description="Helical" evidence="5">
    <location>
        <begin position="159"/>
        <end position="184"/>
    </location>
</feature>
<feature type="transmembrane region" description="Helical" evidence="5">
    <location>
        <begin position="270"/>
        <end position="289"/>
    </location>
</feature>
<dbReference type="InterPro" id="IPR011701">
    <property type="entry name" value="MFS"/>
</dbReference>
<dbReference type="InterPro" id="IPR036259">
    <property type="entry name" value="MFS_trans_sf"/>
</dbReference>
<dbReference type="PROSITE" id="PS50850">
    <property type="entry name" value="MFS"/>
    <property type="match status" value="1"/>
</dbReference>
<keyword evidence="4 5" id="KW-0472">Membrane</keyword>
<dbReference type="SUPFAM" id="SSF103473">
    <property type="entry name" value="MFS general substrate transporter"/>
    <property type="match status" value="1"/>
</dbReference>
<comment type="subcellular location">
    <subcellularLocation>
        <location evidence="1">Cell membrane</location>
        <topology evidence="1">Multi-pass membrane protein</topology>
    </subcellularLocation>
</comment>
<dbReference type="GO" id="GO:0022857">
    <property type="term" value="F:transmembrane transporter activity"/>
    <property type="evidence" value="ECO:0007669"/>
    <property type="project" value="InterPro"/>
</dbReference>
<feature type="transmembrane region" description="Helical" evidence="5">
    <location>
        <begin position="73"/>
        <end position="91"/>
    </location>
</feature>
<feature type="transmembrane region" description="Helical" evidence="5">
    <location>
        <begin position="358"/>
        <end position="376"/>
    </location>
</feature>
<keyword evidence="2 5" id="KW-0812">Transmembrane</keyword>
<keyword evidence="3 5" id="KW-1133">Transmembrane helix</keyword>
<feature type="transmembrane region" description="Helical" evidence="5">
    <location>
        <begin position="205"/>
        <end position="227"/>
    </location>
</feature>
<sequence length="397" mass="38487">MSRRNAILLAAVLSQTAISLIQFGLPALTFALRDERGVGPAEFGVLFAAVGLGSAVSLIVAGRACDRLGARPVLVVGTVVGAAGLAAAGISTSSAGLAGALFVAGVGGAAVPVAGMTAVLAHFPPERRGTVLGLRQTAVPAGGAVAALLLPALARADSLRLALLVPAALVLATGLLFAVVVGPGRAPAERRAPTPPGLPPGLRRVMVVGTLYVVALSGVIAFAAPAAEAEGLTARQAELLLAVLNVGAVAARLGWGRVSDRDGGGRRVRTLVDVGVLGTASALLFPLALHGGLVTALPAALLLAFGTLGFNGLVYLLAGELGGRDGAGTAVGAAATAVFLAGSVAGPVLGVIVETAGFGTMFVAVAACTMAGALLARGVAPAPSGRGDPGVPSAAAA</sequence>
<dbReference type="Pfam" id="PF07690">
    <property type="entry name" value="MFS_1"/>
    <property type="match status" value="1"/>
</dbReference>
<dbReference type="PANTHER" id="PTHR23527">
    <property type="entry name" value="BLL3282 PROTEIN"/>
    <property type="match status" value="1"/>
</dbReference>
<evidence type="ECO:0000313" key="7">
    <source>
        <dbReference type="EMBL" id="CAA9541410.1"/>
    </source>
</evidence>
<gene>
    <name evidence="7" type="ORF">AVDCRST_MAG79-1897</name>
</gene>
<evidence type="ECO:0000256" key="2">
    <source>
        <dbReference type="ARBA" id="ARBA00022692"/>
    </source>
</evidence>
<dbReference type="EMBL" id="CADCWC010000287">
    <property type="protein sequence ID" value="CAA9541410.1"/>
    <property type="molecule type" value="Genomic_DNA"/>
</dbReference>